<keyword evidence="8" id="KW-1185">Reference proteome</keyword>
<protein>
    <recommendedName>
        <fullName evidence="6">ABC-2 type transporter transmembrane domain-containing protein</fullName>
    </recommendedName>
</protein>
<dbReference type="InterPro" id="IPR023908">
    <property type="entry name" value="xxxLxxG_rpt"/>
</dbReference>
<name>A0A0R2KT10_9LACO</name>
<evidence type="ECO:0000256" key="4">
    <source>
        <dbReference type="ARBA" id="ARBA00023136"/>
    </source>
</evidence>
<dbReference type="GO" id="GO:0140359">
    <property type="term" value="F:ABC-type transporter activity"/>
    <property type="evidence" value="ECO:0007669"/>
    <property type="project" value="InterPro"/>
</dbReference>
<evidence type="ECO:0000313" key="7">
    <source>
        <dbReference type="EMBL" id="KRN89373.1"/>
    </source>
</evidence>
<feature type="transmembrane region" description="Helical" evidence="5">
    <location>
        <begin position="878"/>
        <end position="902"/>
    </location>
</feature>
<dbReference type="Gene3D" id="1.10.287.950">
    <property type="entry name" value="Methyl-accepting chemotaxis protein"/>
    <property type="match status" value="2"/>
</dbReference>
<dbReference type="NCBIfam" id="TIGR03057">
    <property type="entry name" value="xxxLxxG_by_4"/>
    <property type="match status" value="8"/>
</dbReference>
<dbReference type="InterPro" id="IPR017501">
    <property type="entry name" value="Phage_infect_YhgE_C"/>
</dbReference>
<dbReference type="InterPro" id="IPR051328">
    <property type="entry name" value="T7SS_ABC-Transporter"/>
</dbReference>
<feature type="domain" description="ABC-2 type transporter transmembrane" evidence="6">
    <location>
        <begin position="833"/>
        <end position="1059"/>
    </location>
</feature>
<dbReference type="PANTHER" id="PTHR43077:SF5">
    <property type="entry name" value="PHAGE INFECTION PROTEIN"/>
    <property type="match status" value="1"/>
</dbReference>
<feature type="transmembrane region" description="Helical" evidence="5">
    <location>
        <begin position="953"/>
        <end position="974"/>
    </location>
</feature>
<reference evidence="7 8" key="1">
    <citation type="journal article" date="2015" name="Genome Announc.">
        <title>Expanding the biotechnology potential of lactobacilli through comparative genomics of 213 strains and associated genera.</title>
        <authorList>
            <person name="Sun Z."/>
            <person name="Harris H.M."/>
            <person name="McCann A."/>
            <person name="Guo C."/>
            <person name="Argimon S."/>
            <person name="Zhang W."/>
            <person name="Yang X."/>
            <person name="Jeffery I.B."/>
            <person name="Cooney J.C."/>
            <person name="Kagawa T.F."/>
            <person name="Liu W."/>
            <person name="Song Y."/>
            <person name="Salvetti E."/>
            <person name="Wrobel A."/>
            <person name="Rasinkangas P."/>
            <person name="Parkhill J."/>
            <person name="Rea M.C."/>
            <person name="O'Sullivan O."/>
            <person name="Ritari J."/>
            <person name="Douillard F.P."/>
            <person name="Paul Ross R."/>
            <person name="Yang R."/>
            <person name="Briner A.E."/>
            <person name="Felis G.E."/>
            <person name="de Vos W.M."/>
            <person name="Barrangou R."/>
            <person name="Klaenhammer T.R."/>
            <person name="Caufield P.W."/>
            <person name="Cui Y."/>
            <person name="Zhang H."/>
            <person name="O'Toole P.W."/>
        </authorList>
    </citation>
    <scope>NUCLEOTIDE SEQUENCE [LARGE SCALE GENOMIC DNA]</scope>
    <source>
        <strain evidence="7 8">DSM 22408</strain>
    </source>
</reference>
<dbReference type="NCBIfam" id="TIGR03061">
    <property type="entry name" value="pip_yhgE_Nterm"/>
    <property type="match status" value="1"/>
</dbReference>
<dbReference type="OrthoDB" id="9811483at2"/>
<dbReference type="Proteomes" id="UP000051500">
    <property type="component" value="Unassembled WGS sequence"/>
</dbReference>
<gene>
    <name evidence="7" type="ORF">IV53_GL000091</name>
</gene>
<dbReference type="EMBL" id="JQBZ01000016">
    <property type="protein sequence ID" value="KRN89373.1"/>
    <property type="molecule type" value="Genomic_DNA"/>
</dbReference>
<dbReference type="eggNOG" id="COG1511">
    <property type="taxonomic scope" value="Bacteria"/>
</dbReference>
<feature type="domain" description="ABC-2 type transporter transmembrane" evidence="6">
    <location>
        <begin position="29"/>
        <end position="174"/>
    </location>
</feature>
<dbReference type="PANTHER" id="PTHR43077">
    <property type="entry name" value="TRANSPORT PERMEASE YVFS-RELATED"/>
    <property type="match status" value="1"/>
</dbReference>
<dbReference type="InterPro" id="IPR013525">
    <property type="entry name" value="ABC2_TM"/>
</dbReference>
<evidence type="ECO:0000256" key="1">
    <source>
        <dbReference type="ARBA" id="ARBA00004141"/>
    </source>
</evidence>
<sequence length="1088" mass="115386">MKGADDLKMIKEEFKNLLNHKILLVSITVIMIIPFLYSVFFLKSVWDPYGNVKHLPVAVVNEDKSVKFRGKTIDVGDQFVSELKKNHDLDWHFLSAKDAEYGLRHKKYYMVLTIPKNFSHNASTILDNQPKKMEIKYRTNDSLNYLGKVISEQGAKQVNDVIRDNVSKEYATAIFKEIDKIGGKMTQAANGAKQLADGTVKLSDGINKYTAGVAQVGDGLMTLQTKIGPLTEGVDKLVEGSNKLVIGSDKVADGLSQVNAKTGTLAAGAKQLSEGLNTLNDKTGQLADGANKLADGLNTLNGKTGALAAGVAQLQKGSHDYNEAIIKYTTGVYQVYSGIQKVADNLTKLKADGTEKAKAGASELKTGAFKYTAGVKAIAVGMGALDLSVNTGDLVGKMQKLNEGMQELNKGLKTLNGTSSQIEAGSKKLTKGTADMKQLVAVAKRVRALNKTLKAVVDNPKPAADKMPTGMPTQAEIQAVQATLTELIAVQKRLTQTNNDLKASNVKLDELAQAQTDPAAKAAIQAIVAKNKQTIAANDGAGVVDTTKTVATLKVLNDVYTKVAATKPQDNKALKVLAKQANEASTQLAASLEPAVNNLNAGATALDQGINQYTQGVAKARVGSMKLALGTKLLVPSTKLLAGSIAKINQGLQTLSTKGTELYAGTSKLYDGVAKIDENVGKLAEGTTKVAAGAKALNDKAPALKAGSAKIADGIATLNNNVPALVAGVSQLNAGGQKLKASMPALVAGVSQLNAGGQKLNAGVPVLVNAIEMLNAGSQQVAGGQHALNEGLNQLHDKVPMLAAGVNKLAEGGQKLVSKTPELKAGTNKLAAGNNELATKLQAGADKLGEIELTKRTAEMLANPTKLKESHYSEVPNYGYALAPYMLSVALYVGALVFNFIYPIRRLSTPDGSATSWFFSKVLIGTTFAVLAGLAETGLMMLCGLHPEHVGSFLMNAVAFSMTATFTVMFFSIAFENPGRFIAMILLIIQLGSCGGSFPIEITKGMNGLFEAINPYLPMTYSVYGFRQALTSGLGSSQMMQTYAVQLGYIVVLLILIWIAMLYLRRSGKVTYMEDFRTREADAALEDE</sequence>
<evidence type="ECO:0000256" key="5">
    <source>
        <dbReference type="SAM" id="Phobius"/>
    </source>
</evidence>
<feature type="transmembrane region" description="Helical" evidence="5">
    <location>
        <begin position="1043"/>
        <end position="1064"/>
    </location>
</feature>
<dbReference type="NCBIfam" id="TIGR03062">
    <property type="entry name" value="pip_yhgE_Cterm"/>
    <property type="match status" value="1"/>
</dbReference>
<evidence type="ECO:0000259" key="6">
    <source>
        <dbReference type="Pfam" id="PF12698"/>
    </source>
</evidence>
<keyword evidence="2 5" id="KW-0812">Transmembrane</keyword>
<feature type="transmembrane region" description="Helical" evidence="5">
    <location>
        <begin position="21"/>
        <end position="42"/>
    </location>
</feature>
<evidence type="ECO:0000256" key="3">
    <source>
        <dbReference type="ARBA" id="ARBA00022989"/>
    </source>
</evidence>
<accession>A0A0R2KT10</accession>
<dbReference type="AlphaFoldDB" id="A0A0R2KT10"/>
<proteinExistence type="predicted"/>
<dbReference type="Pfam" id="PF12698">
    <property type="entry name" value="ABC2_membrane_3"/>
    <property type="match status" value="2"/>
</dbReference>
<dbReference type="Gene3D" id="3.40.1710.10">
    <property type="entry name" value="abc type-2 transporter like domain"/>
    <property type="match status" value="1"/>
</dbReference>
<keyword evidence="4 5" id="KW-0472">Membrane</keyword>
<keyword evidence="3 5" id="KW-1133">Transmembrane helix</keyword>
<comment type="caution">
    <text evidence="7">The sequence shown here is derived from an EMBL/GenBank/DDBJ whole genome shotgun (WGS) entry which is preliminary data.</text>
</comment>
<dbReference type="STRING" id="1122146.IV53_GL000091"/>
<dbReference type="InterPro" id="IPR017500">
    <property type="entry name" value="Phage_infect_YhgE_N"/>
</dbReference>
<dbReference type="PATRIC" id="fig|1122146.4.peg.93"/>
<dbReference type="InterPro" id="IPR011049">
    <property type="entry name" value="Serralysin-like_metalloprot_C"/>
</dbReference>
<evidence type="ECO:0000256" key="2">
    <source>
        <dbReference type="ARBA" id="ARBA00022692"/>
    </source>
</evidence>
<dbReference type="eggNOG" id="COG0842">
    <property type="taxonomic scope" value="Bacteria"/>
</dbReference>
<dbReference type="SUPFAM" id="SSF101967">
    <property type="entry name" value="Adhesin YadA, collagen-binding domain"/>
    <property type="match status" value="1"/>
</dbReference>
<feature type="transmembrane region" description="Helical" evidence="5">
    <location>
        <begin position="981"/>
        <end position="1000"/>
    </location>
</feature>
<evidence type="ECO:0000313" key="8">
    <source>
        <dbReference type="Proteomes" id="UP000051500"/>
    </source>
</evidence>
<organism evidence="7 8">
    <name type="scientific">Ligilactobacillus ceti DSM 22408</name>
    <dbReference type="NCBI Taxonomy" id="1122146"/>
    <lineage>
        <taxon>Bacteria</taxon>
        <taxon>Bacillati</taxon>
        <taxon>Bacillota</taxon>
        <taxon>Bacilli</taxon>
        <taxon>Lactobacillales</taxon>
        <taxon>Lactobacillaceae</taxon>
        <taxon>Ligilactobacillus</taxon>
    </lineage>
</organism>
<comment type="subcellular location">
    <subcellularLocation>
        <location evidence="1">Membrane</location>
        <topology evidence="1">Multi-pass membrane protein</topology>
    </subcellularLocation>
</comment>
<feature type="transmembrane region" description="Helical" evidence="5">
    <location>
        <begin position="922"/>
        <end position="947"/>
    </location>
</feature>
<dbReference type="GO" id="GO:0016020">
    <property type="term" value="C:membrane"/>
    <property type="evidence" value="ECO:0007669"/>
    <property type="project" value="UniProtKB-SubCell"/>
</dbReference>